<organism evidence="1 2">
    <name type="scientific">Phytophthora fragariaefolia</name>
    <dbReference type="NCBI Taxonomy" id="1490495"/>
    <lineage>
        <taxon>Eukaryota</taxon>
        <taxon>Sar</taxon>
        <taxon>Stramenopiles</taxon>
        <taxon>Oomycota</taxon>
        <taxon>Peronosporomycetes</taxon>
        <taxon>Peronosporales</taxon>
        <taxon>Peronosporaceae</taxon>
        <taxon>Phytophthora</taxon>
    </lineage>
</organism>
<evidence type="ECO:0000313" key="2">
    <source>
        <dbReference type="Proteomes" id="UP001165121"/>
    </source>
</evidence>
<proteinExistence type="predicted"/>
<gene>
    <name evidence="1" type="ORF">Pfra01_000425300</name>
</gene>
<comment type="caution">
    <text evidence="1">The sequence shown here is derived from an EMBL/GenBank/DDBJ whole genome shotgun (WGS) entry which is preliminary data.</text>
</comment>
<reference evidence="1" key="1">
    <citation type="submission" date="2023-04" db="EMBL/GenBank/DDBJ databases">
        <title>Phytophthora fragariaefolia NBRC 109709.</title>
        <authorList>
            <person name="Ichikawa N."/>
            <person name="Sato H."/>
            <person name="Tonouchi N."/>
        </authorList>
    </citation>
    <scope>NUCLEOTIDE SEQUENCE</scope>
    <source>
        <strain evidence="1">NBRC 109709</strain>
    </source>
</reference>
<dbReference type="Proteomes" id="UP001165121">
    <property type="component" value="Unassembled WGS sequence"/>
</dbReference>
<dbReference type="EMBL" id="BSXT01000337">
    <property type="protein sequence ID" value="GMF24770.1"/>
    <property type="molecule type" value="Genomic_DNA"/>
</dbReference>
<name>A0A9W6U2L7_9STRA</name>
<dbReference type="AlphaFoldDB" id="A0A9W6U2L7"/>
<sequence length="86" mass="10042">MRLWEAWFLSGWRREEIANIQVVARDPDLDFSILKSSQPKPLVPPWKGRPDDLEVRDDLGLASYRLGIYEYQEGFKNKLGFTKALC</sequence>
<accession>A0A9W6U2L7</accession>
<evidence type="ECO:0000313" key="1">
    <source>
        <dbReference type="EMBL" id="GMF24770.1"/>
    </source>
</evidence>
<protein>
    <submittedName>
        <fullName evidence="1">Unnamed protein product</fullName>
    </submittedName>
</protein>
<keyword evidence="2" id="KW-1185">Reference proteome</keyword>
<dbReference type="OrthoDB" id="125026at2759"/>